<dbReference type="InterPro" id="IPR014777">
    <property type="entry name" value="4pyrrole_Mease_sub1"/>
</dbReference>
<evidence type="ECO:0000256" key="5">
    <source>
        <dbReference type="ARBA" id="ARBA00023244"/>
    </source>
</evidence>
<dbReference type="Pfam" id="PF13241">
    <property type="entry name" value="NAD_binding_7"/>
    <property type="match status" value="1"/>
</dbReference>
<reference evidence="8" key="1">
    <citation type="journal article" date="2023" name="Environ. Microbiol.">
        <title>The 2-methylpropene degradation pathway in Mycobacteriaceae family strains.</title>
        <authorList>
            <person name="Helbich S."/>
            <person name="Barrantes I."/>
            <person name="Dos Anjos Borges L.G."/>
            <person name="Pieper D.H."/>
            <person name="Vainshtein Y."/>
            <person name="Sohn K."/>
            <person name="Engesser K.H."/>
        </authorList>
    </citation>
    <scope>NUCLEOTIDE SEQUENCE</scope>
    <source>
        <strain evidence="8">IBE100</strain>
    </source>
</reference>
<dbReference type="SUPFAM" id="SSF51735">
    <property type="entry name" value="NAD(P)-binding Rossmann-fold domains"/>
    <property type="match status" value="1"/>
</dbReference>
<dbReference type="InterPro" id="IPR006366">
    <property type="entry name" value="CobA/CysG_C"/>
</dbReference>
<dbReference type="RefSeq" id="WP_278219874.1">
    <property type="nucleotide sequence ID" value="NZ_JAKZMO010000003.1"/>
</dbReference>
<evidence type="ECO:0000256" key="2">
    <source>
        <dbReference type="ARBA" id="ARBA00022603"/>
    </source>
</evidence>
<dbReference type="GO" id="GO:0004851">
    <property type="term" value="F:uroporphyrin-III C-methyltransferase activity"/>
    <property type="evidence" value="ECO:0007669"/>
    <property type="project" value="UniProtKB-EC"/>
</dbReference>
<dbReference type="Gene3D" id="3.40.50.720">
    <property type="entry name" value="NAD(P)-binding Rossmann-like Domain"/>
    <property type="match status" value="1"/>
</dbReference>
<evidence type="ECO:0000256" key="1">
    <source>
        <dbReference type="ARBA" id="ARBA00012162"/>
    </source>
</evidence>
<evidence type="ECO:0000259" key="7">
    <source>
        <dbReference type="Pfam" id="PF00590"/>
    </source>
</evidence>
<comment type="caution">
    <text evidence="8">The sequence shown here is derived from an EMBL/GenBank/DDBJ whole genome shotgun (WGS) entry which is preliminary data.</text>
</comment>
<dbReference type="PANTHER" id="PTHR45790">
    <property type="entry name" value="SIROHEME SYNTHASE-RELATED"/>
    <property type="match status" value="1"/>
</dbReference>
<dbReference type="Gene3D" id="3.40.1010.10">
    <property type="entry name" value="Cobalt-precorrin-4 Transmethylase, Domain 1"/>
    <property type="match status" value="1"/>
</dbReference>
<gene>
    <name evidence="8" type="primary">cobA</name>
    <name evidence="8" type="ORF">MNO81_03925</name>
</gene>
<dbReference type="PIRSF" id="PIRSF036426">
    <property type="entry name" value="Sirohaem_synth"/>
    <property type="match status" value="1"/>
</dbReference>
<proteinExistence type="predicted"/>
<evidence type="ECO:0000313" key="9">
    <source>
        <dbReference type="Proteomes" id="UP001154266"/>
    </source>
</evidence>
<dbReference type="EC" id="2.1.1.107" evidence="1"/>
<keyword evidence="2 8" id="KW-0489">Methyltransferase</keyword>
<evidence type="ECO:0000256" key="3">
    <source>
        <dbReference type="ARBA" id="ARBA00022679"/>
    </source>
</evidence>
<protein>
    <recommendedName>
        <fullName evidence="1">uroporphyrinogen-III C-methyltransferase</fullName>
        <ecNumber evidence="1">2.1.1.107</ecNumber>
    </recommendedName>
</protein>
<dbReference type="Gene3D" id="3.30.950.10">
    <property type="entry name" value="Methyltransferase, Cobalt-precorrin-4 Transmethylase, Domain 2"/>
    <property type="match status" value="1"/>
</dbReference>
<dbReference type="EMBL" id="JAKZMO010000003">
    <property type="protein sequence ID" value="MDG5481944.1"/>
    <property type="molecule type" value="Genomic_DNA"/>
</dbReference>
<dbReference type="CDD" id="cd11642">
    <property type="entry name" value="SUMT"/>
    <property type="match status" value="1"/>
</dbReference>
<dbReference type="Proteomes" id="UP001154266">
    <property type="component" value="Unassembled WGS sequence"/>
</dbReference>
<accession>A0ABT6GKM9</accession>
<dbReference type="InterPro" id="IPR000878">
    <property type="entry name" value="4pyrrol_Mease"/>
</dbReference>
<dbReference type="GO" id="GO:0032259">
    <property type="term" value="P:methylation"/>
    <property type="evidence" value="ECO:0007669"/>
    <property type="project" value="UniProtKB-KW"/>
</dbReference>
<dbReference type="NCBIfam" id="TIGR01469">
    <property type="entry name" value="cobA_cysG_Cterm"/>
    <property type="match status" value="1"/>
</dbReference>
<evidence type="ECO:0000313" key="8">
    <source>
        <dbReference type="EMBL" id="MDG5481944.1"/>
    </source>
</evidence>
<feature type="domain" description="Tetrapyrrole methylase" evidence="7">
    <location>
        <begin position="129"/>
        <end position="341"/>
    </location>
</feature>
<dbReference type="InterPro" id="IPR035996">
    <property type="entry name" value="4pyrrol_Methylase_sf"/>
</dbReference>
<sequence>MSLFEDSMQYDADFRPTLDVTGRAVVVFGGGGVALRHVAALTQAGACVTVVSRAAGASIVDLAARGVITWHQRDFNQHDVDVALHEAWLVVAATGQTGADADIAAACEAHRIWCLHDRQRSRESSAAGRVILVGGGPGDPGLLTIAGLQALHAADIVVTDRLAPLSVLAELDPAVEVIDVGKIPFGKATAQQEVNRILIEGAQAGKTVVRLKGGDSFLFGRGGEELLACASAAVDLSVIPGVTSALAVPALAGIPITHRGVTQGVTVVSGHVPPGDPTSTVDYEALARSGTTLVFLMAVTTLSAITSALLAHGLAPATPAATIANGTLPQQHSLRGTLADIAQRVAAADITPPAITVIGAVAALDVTAPRPGAERPPATALSPALSSR</sequence>
<dbReference type="Pfam" id="PF00590">
    <property type="entry name" value="TP_methylase"/>
    <property type="match status" value="1"/>
</dbReference>
<keyword evidence="3 8" id="KW-0808">Transferase</keyword>
<organism evidence="8 9">
    <name type="scientific">Mycolicibacterium gadium</name>
    <name type="common">Mycobacterium gadium</name>
    <dbReference type="NCBI Taxonomy" id="1794"/>
    <lineage>
        <taxon>Bacteria</taxon>
        <taxon>Bacillati</taxon>
        <taxon>Actinomycetota</taxon>
        <taxon>Actinomycetes</taxon>
        <taxon>Mycobacteriales</taxon>
        <taxon>Mycobacteriaceae</taxon>
        <taxon>Mycolicibacterium</taxon>
    </lineage>
</organism>
<dbReference type="SUPFAM" id="SSF53790">
    <property type="entry name" value="Tetrapyrrole methylase"/>
    <property type="match status" value="1"/>
</dbReference>
<evidence type="ECO:0000256" key="4">
    <source>
        <dbReference type="ARBA" id="ARBA00022691"/>
    </source>
</evidence>
<dbReference type="NCBIfam" id="NF004790">
    <property type="entry name" value="PRK06136.1"/>
    <property type="match status" value="1"/>
</dbReference>
<dbReference type="InterPro" id="IPR036291">
    <property type="entry name" value="NAD(P)-bd_dom_sf"/>
</dbReference>
<name>A0ABT6GKM9_MYCGU</name>
<evidence type="ECO:0000256" key="6">
    <source>
        <dbReference type="SAM" id="MobiDB-lite"/>
    </source>
</evidence>
<dbReference type="InterPro" id="IPR014776">
    <property type="entry name" value="4pyrrole_Mease_sub2"/>
</dbReference>
<dbReference type="PANTHER" id="PTHR45790:SF3">
    <property type="entry name" value="S-ADENOSYL-L-METHIONINE-DEPENDENT UROPORPHYRINOGEN III METHYLTRANSFERASE, CHLOROPLASTIC"/>
    <property type="match status" value="1"/>
</dbReference>
<dbReference type="InterPro" id="IPR012409">
    <property type="entry name" value="Sirohaem_synth"/>
</dbReference>
<keyword evidence="4" id="KW-0949">S-adenosyl-L-methionine</keyword>
<feature type="region of interest" description="Disordered" evidence="6">
    <location>
        <begin position="369"/>
        <end position="388"/>
    </location>
</feature>
<dbReference type="InterPro" id="IPR050161">
    <property type="entry name" value="Siro_Cobalamin_biosynth"/>
</dbReference>
<keyword evidence="9" id="KW-1185">Reference proteome</keyword>
<keyword evidence="5" id="KW-0627">Porphyrin biosynthesis</keyword>